<dbReference type="OrthoDB" id="9814556at2"/>
<dbReference type="Proteomes" id="UP000076927">
    <property type="component" value="Chromosome"/>
</dbReference>
<dbReference type="AlphaFoldDB" id="A0A172TL48"/>
<dbReference type="PATRIC" id="fig|1178515.4.peg.3336"/>
<dbReference type="InterPro" id="IPR036188">
    <property type="entry name" value="FAD/NAD-bd_sf"/>
</dbReference>
<dbReference type="SUPFAM" id="SSF51905">
    <property type="entry name" value="FAD/NAD(P)-binding domain"/>
    <property type="match status" value="1"/>
</dbReference>
<dbReference type="Pfam" id="PF01593">
    <property type="entry name" value="Amino_oxidase"/>
    <property type="match status" value="1"/>
</dbReference>
<evidence type="ECO:0000256" key="10">
    <source>
        <dbReference type="RuleBase" id="RU362075"/>
    </source>
</evidence>
<dbReference type="PANTHER" id="PTHR43734">
    <property type="entry name" value="PHYTOENE DESATURASE"/>
    <property type="match status" value="1"/>
</dbReference>
<keyword evidence="3 10" id="KW-0560">Oxidoreductase</keyword>
<reference evidence="12 13" key="1">
    <citation type="submission" date="2015-01" db="EMBL/GenBank/DDBJ databases">
        <title>Paenibacillus swuensis/DY6/whole genome sequencing.</title>
        <authorList>
            <person name="Kim M.K."/>
            <person name="Srinivasan S."/>
            <person name="Lee J.-J."/>
        </authorList>
    </citation>
    <scope>NUCLEOTIDE SEQUENCE [LARGE SCALE GENOMIC DNA]</scope>
    <source>
        <strain evidence="12 13">DY6</strain>
    </source>
</reference>
<evidence type="ECO:0000256" key="8">
    <source>
        <dbReference type="ARBA" id="ARBA00042619"/>
    </source>
</evidence>
<evidence type="ECO:0000256" key="1">
    <source>
        <dbReference type="ARBA" id="ARBA00001974"/>
    </source>
</evidence>
<protein>
    <recommendedName>
        <fullName evidence="6">4,4'-diaponeurosporene oxygenase</fullName>
    </recommendedName>
    <alternativeName>
        <fullName evidence="7">4,4'-diaponeurosporene oxidase</fullName>
    </alternativeName>
    <alternativeName>
        <fullName evidence="8">Carotenoid oxidase</fullName>
    </alternativeName>
</protein>
<dbReference type="InterPro" id="IPR014105">
    <property type="entry name" value="Carotenoid/retinoid_OxRdtase"/>
</dbReference>
<dbReference type="STRING" id="1178515.SY83_16585"/>
<comment type="similarity">
    <text evidence="5">Belongs to the carotenoid/retinoid oxidoreductase family. CrtP subfamily.</text>
</comment>
<evidence type="ECO:0000313" key="12">
    <source>
        <dbReference type="EMBL" id="ANE47634.1"/>
    </source>
</evidence>
<comment type="cofactor">
    <cofactor evidence="1">
        <name>FAD</name>
        <dbReference type="ChEBI" id="CHEBI:57692"/>
    </cofactor>
</comment>
<sequence>MSNKTQQSKNVIVVGGGLAGLSAAIRLAGDGHQVTVLEQNERAGGKLNIRSGKGFTFDTGPSILTMPWVLEQLFASCGRKLEDYMTIKRVEPQWRTFFEDGTVLDLSSDLPAMMEQIRALSPDDAGKFLDYLQYCYKMYELCTNSFYKESLSGIGDLRSLHSLRELLAMDPLRSMDQVTSRYLKDPHLRQLFNFMIMYIGSSPYGAPAILSQLTYVQLGLGIYYVEGGMRNIAEGMLRLLGELGVEVRTGSKVTEITSNGKQASGVVLESGEQLSAELIVCNLEAIPAHQTILETHPQAAKTSAKLEKFAPTVSGLVLLLGVNRRYDHLAHHNFFFSKNQEQEFHDLFTAGIPPEDPTVYVGISSKSDASQAPAGKENLFVLTHVPPLKQGESWESFRETYREKVLTKLERMGLEGLRESIEFEYQFIPDDLRRLYGSNGGSIYGVVTDRKMNGGFKIPSRSELLDNVYFVGGSTHPGGGVPMVTLSGQLTADLIQNDLQGKAMGTSSAG</sequence>
<evidence type="ECO:0000256" key="7">
    <source>
        <dbReference type="ARBA" id="ARBA00041900"/>
    </source>
</evidence>
<keyword evidence="2 10" id="KW-0125">Carotenoid biosynthesis</keyword>
<dbReference type="PANTHER" id="PTHR43734:SF7">
    <property type="entry name" value="4,4'-DIAPONEUROSPORENE OXYGENASE"/>
    <property type="match status" value="1"/>
</dbReference>
<evidence type="ECO:0000313" key="13">
    <source>
        <dbReference type="Proteomes" id="UP000076927"/>
    </source>
</evidence>
<proteinExistence type="inferred from homology"/>
<comment type="pathway">
    <text evidence="4">Carotenoid biosynthesis; staphyloxanthin biosynthesis; staphyloxanthin from farnesyl diphosphate: step 3/5.</text>
</comment>
<evidence type="ECO:0000256" key="2">
    <source>
        <dbReference type="ARBA" id="ARBA00022746"/>
    </source>
</evidence>
<feature type="domain" description="Amine oxidase" evidence="11">
    <location>
        <begin position="18"/>
        <end position="495"/>
    </location>
</feature>
<dbReference type="Gene3D" id="3.50.50.60">
    <property type="entry name" value="FAD/NAD(P)-binding domain"/>
    <property type="match status" value="2"/>
</dbReference>
<dbReference type="GO" id="GO:0016491">
    <property type="term" value="F:oxidoreductase activity"/>
    <property type="evidence" value="ECO:0007669"/>
    <property type="project" value="UniProtKB-KW"/>
</dbReference>
<gene>
    <name evidence="12" type="ORF">SY83_16585</name>
</gene>
<name>A0A172TL48_9BACL</name>
<dbReference type="KEGG" id="pswu:SY83_16585"/>
<organism evidence="12 13">
    <name type="scientific">Paenibacillus swuensis</name>
    <dbReference type="NCBI Taxonomy" id="1178515"/>
    <lineage>
        <taxon>Bacteria</taxon>
        <taxon>Bacillati</taxon>
        <taxon>Bacillota</taxon>
        <taxon>Bacilli</taxon>
        <taxon>Bacillales</taxon>
        <taxon>Paenibacillaceae</taxon>
        <taxon>Paenibacillus</taxon>
    </lineage>
</organism>
<evidence type="ECO:0000256" key="4">
    <source>
        <dbReference type="ARBA" id="ARBA00037901"/>
    </source>
</evidence>
<comment type="catalytic activity">
    <reaction evidence="9">
        <text>all-trans-4,4'-diaponeurosporene + 2 AH2 + 2 O2 = 4,4'-diaponeurosporenal + 2 A + 3 H2O</text>
        <dbReference type="Rhea" id="RHEA:56104"/>
        <dbReference type="ChEBI" id="CHEBI:13193"/>
        <dbReference type="ChEBI" id="CHEBI:15377"/>
        <dbReference type="ChEBI" id="CHEBI:15379"/>
        <dbReference type="ChEBI" id="CHEBI:17499"/>
        <dbReference type="ChEBI" id="CHEBI:62743"/>
        <dbReference type="ChEBI" id="CHEBI:79065"/>
    </reaction>
</comment>
<keyword evidence="13" id="KW-1185">Reference proteome</keyword>
<dbReference type="InterPro" id="IPR002937">
    <property type="entry name" value="Amino_oxidase"/>
</dbReference>
<evidence type="ECO:0000256" key="3">
    <source>
        <dbReference type="ARBA" id="ARBA00023002"/>
    </source>
</evidence>
<dbReference type="RefSeq" id="WP_068608526.1">
    <property type="nucleotide sequence ID" value="NZ_CP011388.1"/>
</dbReference>
<evidence type="ECO:0000259" key="11">
    <source>
        <dbReference type="Pfam" id="PF01593"/>
    </source>
</evidence>
<evidence type="ECO:0000256" key="5">
    <source>
        <dbReference type="ARBA" id="ARBA00038194"/>
    </source>
</evidence>
<dbReference type="NCBIfam" id="TIGR02734">
    <property type="entry name" value="crtI_fam"/>
    <property type="match status" value="1"/>
</dbReference>
<dbReference type="GO" id="GO:0016117">
    <property type="term" value="P:carotenoid biosynthetic process"/>
    <property type="evidence" value="ECO:0007669"/>
    <property type="project" value="UniProtKB-KW"/>
</dbReference>
<accession>A0A172TL48</accession>
<evidence type="ECO:0000256" key="6">
    <source>
        <dbReference type="ARBA" id="ARBA00039159"/>
    </source>
</evidence>
<dbReference type="EMBL" id="CP011388">
    <property type="protein sequence ID" value="ANE47634.1"/>
    <property type="molecule type" value="Genomic_DNA"/>
</dbReference>
<evidence type="ECO:0000256" key="9">
    <source>
        <dbReference type="ARBA" id="ARBA00048532"/>
    </source>
</evidence>